<sequence>MPFPHLLPTAAERHLMPAENGSEVEINRIFDCISTPLRKPEQTVCL</sequence>
<keyword evidence="2" id="KW-1185">Reference proteome</keyword>
<proteinExistence type="predicted"/>
<protein>
    <submittedName>
        <fullName evidence="1">Uncharacterized protein</fullName>
    </submittedName>
</protein>
<dbReference type="Proteomes" id="UP000663722">
    <property type="component" value="Chromosome"/>
</dbReference>
<gene>
    <name evidence="1" type="ORF">dnm_070080</name>
</gene>
<evidence type="ECO:0000313" key="2">
    <source>
        <dbReference type="Proteomes" id="UP000663722"/>
    </source>
</evidence>
<dbReference type="EMBL" id="CP061800">
    <property type="protein sequence ID" value="QTA90944.1"/>
    <property type="molecule type" value="Genomic_DNA"/>
</dbReference>
<reference evidence="1" key="1">
    <citation type="journal article" date="2021" name="Microb. Physiol.">
        <title>Proteogenomic Insights into the Physiology of Marine, Sulfate-Reducing, Filamentous Desulfonema limicola and Desulfonema magnum.</title>
        <authorList>
            <person name="Schnaars V."/>
            <person name="Wohlbrand L."/>
            <person name="Scheve S."/>
            <person name="Hinrichs C."/>
            <person name="Reinhardt R."/>
            <person name="Rabus R."/>
        </authorList>
    </citation>
    <scope>NUCLEOTIDE SEQUENCE</scope>
    <source>
        <strain evidence="1">4be13</strain>
    </source>
</reference>
<dbReference type="AlphaFoldDB" id="A0A975GRF7"/>
<evidence type="ECO:0000313" key="1">
    <source>
        <dbReference type="EMBL" id="QTA90944.1"/>
    </source>
</evidence>
<name>A0A975GRF7_9BACT</name>
<dbReference type="KEGG" id="dmm:dnm_070080"/>
<accession>A0A975GRF7</accession>
<organism evidence="1 2">
    <name type="scientific">Desulfonema magnum</name>
    <dbReference type="NCBI Taxonomy" id="45655"/>
    <lineage>
        <taxon>Bacteria</taxon>
        <taxon>Pseudomonadati</taxon>
        <taxon>Thermodesulfobacteriota</taxon>
        <taxon>Desulfobacteria</taxon>
        <taxon>Desulfobacterales</taxon>
        <taxon>Desulfococcaceae</taxon>
        <taxon>Desulfonema</taxon>
    </lineage>
</organism>